<name>A0AC61MPQ2_9FIRM</name>
<protein>
    <submittedName>
        <fullName evidence="1">Cell wall-binding repeat-containing protein</fullName>
    </submittedName>
</protein>
<gene>
    <name evidence="1" type="ORF">JFY71_08830</name>
</gene>
<sequence length="443" mass="49043">MKKRLFKIIISVVFILGMVFPKISLANERDLDISRISGADRYETAVEVSRKTFPKGSKYVIVASGEDFPDALVGGTLASQIDAPILLVTKNIVTSQTRNEIKRLKPSKIYILGGIETISKNVEDNLKILGTTERLAGKDRFETAHEISSACFRHSGSPTPGDTFAVINAYNFADSLSAPTFVGQSTKNHETHSVITGLFLYSEPTFPHIIFGGIDSIPRQASEEYEETGIRYAGSNRYGTAVEVAKAYKTYLNQDIDTIVLVDGTDYPDGLASASVASMNNGAILLTNPKNLSKETKEYIASNKNIRNIIIVGGENSVSENVEKELEDIVGKNIFAALDLATDNISITHRLSECIWEIRDKEEIKEISNILKSLNYRKLEGDNITKTILLDKIIINDKLTINIDLEKGFKIIGLNGDSKVQYELQEGSNDERLMEIIKKHICK</sequence>
<dbReference type="Proteomes" id="UP000595814">
    <property type="component" value="Chromosome"/>
</dbReference>
<accession>A0AC61MPQ2</accession>
<dbReference type="EMBL" id="CP066744">
    <property type="protein sequence ID" value="QQK07412.1"/>
    <property type="molecule type" value="Genomic_DNA"/>
</dbReference>
<keyword evidence="2" id="KW-1185">Reference proteome</keyword>
<evidence type="ECO:0000313" key="2">
    <source>
        <dbReference type="Proteomes" id="UP000595814"/>
    </source>
</evidence>
<evidence type="ECO:0000313" key="1">
    <source>
        <dbReference type="EMBL" id="QQK07412.1"/>
    </source>
</evidence>
<proteinExistence type="predicted"/>
<reference evidence="1 2" key="1">
    <citation type="journal article" date="2022" name="Int. J. Syst. Evol. Microbiol.">
        <title>Miniphocaeibacter halophilus sp. nov., an ammonium-tolerant acetate-producing bacterium isolated from a biogas system.</title>
        <authorList>
            <person name="Schnurer A."/>
            <person name="Singh A."/>
            <person name="Bi S."/>
            <person name="Qiao W."/>
            <person name="Westerholm M."/>
        </authorList>
    </citation>
    <scope>NUCLEOTIDE SEQUENCE [LARGE SCALE GENOMIC DNA]</scope>
    <source>
        <strain evidence="1 2">AMB_01</strain>
    </source>
</reference>
<organism evidence="1 2">
    <name type="scientific">Miniphocaeibacter halophilus</name>
    <dbReference type="NCBI Taxonomy" id="2931922"/>
    <lineage>
        <taxon>Bacteria</taxon>
        <taxon>Bacillati</taxon>
        <taxon>Bacillota</taxon>
        <taxon>Tissierellia</taxon>
        <taxon>Tissierellales</taxon>
        <taxon>Peptoniphilaceae</taxon>
        <taxon>Miniphocaeibacter</taxon>
    </lineage>
</organism>